<gene>
    <name evidence="11" type="primary">FAP198</name>
    <name evidence="11" type="ORF">SELMODRAFT_450293</name>
</gene>
<dbReference type="KEGG" id="smo:SELMODRAFT_450293"/>
<dbReference type="STRING" id="88036.D8R9W0"/>
<name>D8R9W0_SELML</name>
<protein>
    <recommendedName>
        <fullName evidence="8">Cytochrome b5 domain-containing protein 1</fullName>
    </recommendedName>
</protein>
<dbReference type="InParanoid" id="D8R9W0"/>
<dbReference type="InterPro" id="IPR036400">
    <property type="entry name" value="Cyt_B5-like_heme/steroid_sf"/>
</dbReference>
<keyword evidence="4" id="KW-0479">Metal-binding</keyword>
<keyword evidence="11" id="KW-0282">Flagellum</keyword>
<dbReference type="AlphaFoldDB" id="D8R9W0"/>
<keyword evidence="6" id="KW-0206">Cytoskeleton</keyword>
<dbReference type="GO" id="GO:0005930">
    <property type="term" value="C:axoneme"/>
    <property type="evidence" value="ECO:0007669"/>
    <property type="project" value="UniProtKB-SubCell"/>
</dbReference>
<evidence type="ECO:0000256" key="5">
    <source>
        <dbReference type="ARBA" id="ARBA00023004"/>
    </source>
</evidence>
<dbReference type="GO" id="GO:0046872">
    <property type="term" value="F:metal ion binding"/>
    <property type="evidence" value="ECO:0007669"/>
    <property type="project" value="UniProtKB-KW"/>
</dbReference>
<evidence type="ECO:0000313" key="11">
    <source>
        <dbReference type="EMBL" id="EFJ30961.1"/>
    </source>
</evidence>
<keyword evidence="11" id="KW-0969">Cilium</keyword>
<dbReference type="EMBL" id="GL377574">
    <property type="protein sequence ID" value="EFJ30961.1"/>
    <property type="molecule type" value="Genomic_DNA"/>
</dbReference>
<dbReference type="Gene3D" id="3.10.120.10">
    <property type="entry name" value="Cytochrome b5-like heme/steroid binding domain"/>
    <property type="match status" value="1"/>
</dbReference>
<evidence type="ECO:0000256" key="6">
    <source>
        <dbReference type="ARBA" id="ARBA00023212"/>
    </source>
</evidence>
<evidence type="ECO:0000313" key="12">
    <source>
        <dbReference type="Proteomes" id="UP000001514"/>
    </source>
</evidence>
<evidence type="ECO:0000256" key="2">
    <source>
        <dbReference type="ARBA" id="ARBA00022490"/>
    </source>
</evidence>
<dbReference type="OMA" id="MNDDIEP"/>
<proteinExistence type="predicted"/>
<dbReference type="PANTHER" id="PTHR21281:SF0">
    <property type="entry name" value="CYTOCHROME B5 DOMAIN-CONTAINING PROTEIN 1"/>
    <property type="match status" value="1"/>
</dbReference>
<evidence type="ECO:0000256" key="8">
    <source>
        <dbReference type="ARBA" id="ARBA00040649"/>
    </source>
</evidence>
<dbReference type="HOGENOM" id="CLU_081983_0_0_1"/>
<reference evidence="11 12" key="1">
    <citation type="journal article" date="2011" name="Science">
        <title>The Selaginella genome identifies genetic changes associated with the evolution of vascular plants.</title>
        <authorList>
            <person name="Banks J.A."/>
            <person name="Nishiyama T."/>
            <person name="Hasebe M."/>
            <person name="Bowman J.L."/>
            <person name="Gribskov M."/>
            <person name="dePamphilis C."/>
            <person name="Albert V.A."/>
            <person name="Aono N."/>
            <person name="Aoyama T."/>
            <person name="Ambrose B.A."/>
            <person name="Ashton N.W."/>
            <person name="Axtell M.J."/>
            <person name="Barker E."/>
            <person name="Barker M.S."/>
            <person name="Bennetzen J.L."/>
            <person name="Bonawitz N.D."/>
            <person name="Chapple C."/>
            <person name="Cheng C."/>
            <person name="Correa L.G."/>
            <person name="Dacre M."/>
            <person name="DeBarry J."/>
            <person name="Dreyer I."/>
            <person name="Elias M."/>
            <person name="Engstrom E.M."/>
            <person name="Estelle M."/>
            <person name="Feng L."/>
            <person name="Finet C."/>
            <person name="Floyd S.K."/>
            <person name="Frommer W.B."/>
            <person name="Fujita T."/>
            <person name="Gramzow L."/>
            <person name="Gutensohn M."/>
            <person name="Harholt J."/>
            <person name="Hattori M."/>
            <person name="Heyl A."/>
            <person name="Hirai T."/>
            <person name="Hiwatashi Y."/>
            <person name="Ishikawa M."/>
            <person name="Iwata M."/>
            <person name="Karol K.G."/>
            <person name="Koehler B."/>
            <person name="Kolukisaoglu U."/>
            <person name="Kubo M."/>
            <person name="Kurata T."/>
            <person name="Lalonde S."/>
            <person name="Li K."/>
            <person name="Li Y."/>
            <person name="Litt A."/>
            <person name="Lyons E."/>
            <person name="Manning G."/>
            <person name="Maruyama T."/>
            <person name="Michael T.P."/>
            <person name="Mikami K."/>
            <person name="Miyazaki S."/>
            <person name="Morinaga S."/>
            <person name="Murata T."/>
            <person name="Mueller-Roeber B."/>
            <person name="Nelson D.R."/>
            <person name="Obara M."/>
            <person name="Oguri Y."/>
            <person name="Olmstead R.G."/>
            <person name="Onodera N."/>
            <person name="Petersen B.L."/>
            <person name="Pils B."/>
            <person name="Prigge M."/>
            <person name="Rensing S.A."/>
            <person name="Riano-Pachon D.M."/>
            <person name="Roberts A.W."/>
            <person name="Sato Y."/>
            <person name="Scheller H.V."/>
            <person name="Schulz B."/>
            <person name="Schulz C."/>
            <person name="Shakirov E.V."/>
            <person name="Shibagaki N."/>
            <person name="Shinohara N."/>
            <person name="Shippen D.E."/>
            <person name="Soerensen I."/>
            <person name="Sotooka R."/>
            <person name="Sugimoto N."/>
            <person name="Sugita M."/>
            <person name="Sumikawa N."/>
            <person name="Tanurdzic M."/>
            <person name="Theissen G."/>
            <person name="Ulvskov P."/>
            <person name="Wakazuki S."/>
            <person name="Weng J.K."/>
            <person name="Willats W.W."/>
            <person name="Wipf D."/>
            <person name="Wolf P.G."/>
            <person name="Yang L."/>
            <person name="Zimmer A.D."/>
            <person name="Zhu Q."/>
            <person name="Mitros T."/>
            <person name="Hellsten U."/>
            <person name="Loque D."/>
            <person name="Otillar R."/>
            <person name="Salamov A."/>
            <person name="Schmutz J."/>
            <person name="Shapiro H."/>
            <person name="Lindquist E."/>
            <person name="Lucas S."/>
            <person name="Rokhsar D."/>
            <person name="Grigoriev I.V."/>
        </authorList>
    </citation>
    <scope>NUCLEOTIDE SEQUENCE [LARGE SCALE GENOMIC DNA]</scope>
</reference>
<dbReference type="Proteomes" id="UP000001514">
    <property type="component" value="Unassembled WGS sequence"/>
</dbReference>
<dbReference type="OrthoDB" id="1876471at2759"/>
<keyword evidence="12" id="KW-1185">Reference proteome</keyword>
<keyword evidence="7" id="KW-0966">Cell projection</keyword>
<dbReference type="SUPFAM" id="SSF55856">
    <property type="entry name" value="Cytochrome b5-like heme/steroid binding domain"/>
    <property type="match status" value="1"/>
</dbReference>
<evidence type="ECO:0000259" key="10">
    <source>
        <dbReference type="PROSITE" id="PS50255"/>
    </source>
</evidence>
<comment type="subcellular location">
    <subcellularLocation>
        <location evidence="1">Cytoplasm</location>
        <location evidence="1">Cytoskeleton</location>
        <location evidence="1">Cilium axoneme</location>
    </subcellularLocation>
</comment>
<dbReference type="PROSITE" id="PS50255">
    <property type="entry name" value="CYTOCHROME_B5_2"/>
    <property type="match status" value="1"/>
</dbReference>
<keyword evidence="3" id="KW-0349">Heme</keyword>
<evidence type="ECO:0000256" key="9">
    <source>
        <dbReference type="ARBA" id="ARBA00046139"/>
    </source>
</evidence>
<feature type="domain" description="Cytochrome b5 heme-binding" evidence="10">
    <location>
        <begin position="12"/>
        <end position="126"/>
    </location>
</feature>
<accession>D8R9W0</accession>
<organism evidence="12">
    <name type="scientific">Selaginella moellendorffii</name>
    <name type="common">Spikemoss</name>
    <dbReference type="NCBI Taxonomy" id="88036"/>
    <lineage>
        <taxon>Eukaryota</taxon>
        <taxon>Viridiplantae</taxon>
        <taxon>Streptophyta</taxon>
        <taxon>Embryophyta</taxon>
        <taxon>Tracheophyta</taxon>
        <taxon>Lycopodiopsida</taxon>
        <taxon>Selaginellales</taxon>
        <taxon>Selaginellaceae</taxon>
        <taxon>Selaginella</taxon>
    </lineage>
</organism>
<dbReference type="Pfam" id="PF00173">
    <property type="entry name" value="Cyt-b5"/>
    <property type="match status" value="1"/>
</dbReference>
<dbReference type="Gramene" id="EFJ30961">
    <property type="protein sequence ID" value="EFJ30961"/>
    <property type="gene ID" value="SELMODRAFT_450293"/>
</dbReference>
<sequence>MAMIPTTPKRKSGWYTAAEVKQHCTPGDCWITLLGSVYDVTNLVTRNPAFLGKLLIHAGGGDISHWFDPSTGSVKRHIDPVSKQEVFHTPEGRFVHVPPRAPRTDWDSSFEFEWWNDLKYMIGKLSKRTRCIRVKNVLINQDILLEVPCEETVGQILDRYKDYNSHADSYSCRAVSLSDAHEFIQLDLNKTLQCNGVPDISDIDEFPPPIKEKLIYEYLGSGLPAYFYVPVILIYYNDDLTIA</sequence>
<dbReference type="GeneID" id="9630906"/>
<evidence type="ECO:0000256" key="4">
    <source>
        <dbReference type="ARBA" id="ARBA00022723"/>
    </source>
</evidence>
<evidence type="ECO:0000256" key="3">
    <source>
        <dbReference type="ARBA" id="ARBA00022617"/>
    </source>
</evidence>
<evidence type="ECO:0000256" key="1">
    <source>
        <dbReference type="ARBA" id="ARBA00004430"/>
    </source>
</evidence>
<keyword evidence="5" id="KW-0408">Iron</keyword>
<dbReference type="PANTHER" id="PTHR21281">
    <property type="entry name" value="CYTOCHROME B5 DOMAIN-CONTAINING PROTEIN 1"/>
    <property type="match status" value="1"/>
</dbReference>
<keyword evidence="2" id="KW-0963">Cytoplasm</keyword>
<dbReference type="SMART" id="SM01117">
    <property type="entry name" value="Cyt-b5"/>
    <property type="match status" value="1"/>
</dbReference>
<dbReference type="InterPro" id="IPR001199">
    <property type="entry name" value="Cyt_B5-like_heme/steroid-bd"/>
</dbReference>
<comment type="function">
    <text evidence="9">Radial spoke stalk protein that binds heme under oxidizing conditions. Required for the coordinated beating of multiple cilia maybe by functioning in a redox signaling pathway.</text>
</comment>
<dbReference type="InterPro" id="IPR052320">
    <property type="entry name" value="Cytochrome_b5_domain"/>
</dbReference>
<evidence type="ECO:0000256" key="7">
    <source>
        <dbReference type="ARBA" id="ARBA00023273"/>
    </source>
</evidence>
<dbReference type="eggNOG" id="KOG0537">
    <property type="taxonomic scope" value="Eukaryota"/>
</dbReference>